<feature type="domain" description="Reverse transcriptase" evidence="1">
    <location>
        <begin position="45"/>
        <end position="292"/>
    </location>
</feature>
<dbReference type="InterPro" id="IPR043502">
    <property type="entry name" value="DNA/RNA_pol_sf"/>
</dbReference>
<dbReference type="EMBL" id="QXFU01001638">
    <property type="protein sequence ID" value="KAE8998275.1"/>
    <property type="molecule type" value="Genomic_DNA"/>
</dbReference>
<sequence>MCYHRGTAITACKLGKATGPDRLGNDWYRAYEPELTPILALLLDKWYAAGTFPTSFLDADIFCLKKGGDQRNALNFRPLALLNTDYKILTRILATRISRTLPERLHPNQNGFVPGRTIHETLHLFEAAQQMVMDDPEQAEAVAMLLDFKKAYDSIDRQYMLQVLRQHGYPEQFVNAIWNLHEGTQVRFIANGSRSRKVQVTSGIRQSAAGRMELRVAGYADDTSVYLRSPAGMSTMRHILQQFGRASGLQLNESKTIVIALHPSGPRPGMQLPPPLVYQEHGRHGRYLGLQVGSGVAAERSWEVADAQLNVRLELACQKTTTVDQRNQIAAAVIIPKLTYIAQHAWPSTKTLNIVAKKLRNYVWHATFAEEVGGAKAWIDADLSALDRTSGGLAVPDVRAEEFAMAATTVSKWATYGTRSLHIAGDILFAGRTNRLAARTVITPNALPYPKGGVRRRATLWTTGRSLLTCAGGAAMHAQHHLIVAAMRLLADASEGLRISWEDDHYCGKLKGLNASNGSQSQDLEICTCSKKMESLLRLIGRCLERRSGAKSLMWCPGD</sequence>
<dbReference type="PANTHER" id="PTHR19446">
    <property type="entry name" value="REVERSE TRANSCRIPTASES"/>
    <property type="match status" value="1"/>
</dbReference>
<evidence type="ECO:0000313" key="2">
    <source>
        <dbReference type="EMBL" id="KAE8998275.1"/>
    </source>
</evidence>
<dbReference type="CDD" id="cd01650">
    <property type="entry name" value="RT_nLTR_like"/>
    <property type="match status" value="1"/>
</dbReference>
<dbReference type="InterPro" id="IPR000477">
    <property type="entry name" value="RT_dom"/>
</dbReference>
<organism evidence="2 3">
    <name type="scientific">Phytophthora rubi</name>
    <dbReference type="NCBI Taxonomy" id="129364"/>
    <lineage>
        <taxon>Eukaryota</taxon>
        <taxon>Sar</taxon>
        <taxon>Stramenopiles</taxon>
        <taxon>Oomycota</taxon>
        <taxon>Peronosporomycetes</taxon>
        <taxon>Peronosporales</taxon>
        <taxon>Peronosporaceae</taxon>
        <taxon>Phytophthora</taxon>
    </lineage>
</organism>
<comment type="caution">
    <text evidence="2">The sequence shown here is derived from an EMBL/GenBank/DDBJ whole genome shotgun (WGS) entry which is preliminary data.</text>
</comment>
<dbReference type="OrthoDB" id="125294at2759"/>
<evidence type="ECO:0000313" key="3">
    <source>
        <dbReference type="Proteomes" id="UP000435112"/>
    </source>
</evidence>
<reference evidence="2 3" key="1">
    <citation type="submission" date="2018-09" db="EMBL/GenBank/DDBJ databases">
        <title>Genomic investigation of the strawberry pathogen Phytophthora fragariae indicates pathogenicity is determined by transcriptional variation in three key races.</title>
        <authorList>
            <person name="Adams T.M."/>
            <person name="Armitage A.D."/>
            <person name="Sobczyk M.K."/>
            <person name="Bates H.J."/>
            <person name="Dunwell J.M."/>
            <person name="Nellist C.F."/>
            <person name="Harrison R.J."/>
        </authorList>
    </citation>
    <scope>NUCLEOTIDE SEQUENCE [LARGE SCALE GENOMIC DNA]</scope>
    <source>
        <strain evidence="2 3">SCRP324</strain>
    </source>
</reference>
<gene>
    <name evidence="2" type="ORF">PR002_g18777</name>
</gene>
<dbReference type="PROSITE" id="PS50878">
    <property type="entry name" value="RT_POL"/>
    <property type="match status" value="1"/>
</dbReference>
<evidence type="ECO:0000259" key="1">
    <source>
        <dbReference type="PROSITE" id="PS50878"/>
    </source>
</evidence>
<protein>
    <recommendedName>
        <fullName evidence="1">Reverse transcriptase domain-containing protein</fullName>
    </recommendedName>
</protein>
<proteinExistence type="predicted"/>
<name>A0A6A3K0X1_9STRA</name>
<accession>A0A6A3K0X1</accession>
<dbReference type="SUPFAM" id="SSF56672">
    <property type="entry name" value="DNA/RNA polymerases"/>
    <property type="match status" value="1"/>
</dbReference>
<dbReference type="AlphaFoldDB" id="A0A6A3K0X1"/>
<dbReference type="Pfam" id="PF00078">
    <property type="entry name" value="RVT_1"/>
    <property type="match status" value="1"/>
</dbReference>
<dbReference type="Proteomes" id="UP000435112">
    <property type="component" value="Unassembled WGS sequence"/>
</dbReference>